<feature type="transmembrane region" description="Helical" evidence="1">
    <location>
        <begin position="44"/>
        <end position="67"/>
    </location>
</feature>
<keyword evidence="1" id="KW-0812">Transmembrane</keyword>
<dbReference type="AlphaFoldDB" id="A0A1I0F6B8"/>
<organism evidence="2 3">
    <name type="scientific">Nitrosomonas marina</name>
    <dbReference type="NCBI Taxonomy" id="917"/>
    <lineage>
        <taxon>Bacteria</taxon>
        <taxon>Pseudomonadati</taxon>
        <taxon>Pseudomonadota</taxon>
        <taxon>Betaproteobacteria</taxon>
        <taxon>Nitrosomonadales</taxon>
        <taxon>Nitrosomonadaceae</taxon>
        <taxon>Nitrosomonas</taxon>
    </lineage>
</organism>
<keyword evidence="1" id="KW-0472">Membrane</keyword>
<evidence type="ECO:0000313" key="3">
    <source>
        <dbReference type="Proteomes" id="UP000199345"/>
    </source>
</evidence>
<dbReference type="InterPro" id="IPR023614">
    <property type="entry name" value="Porin_dom_sf"/>
</dbReference>
<reference evidence="3" key="1">
    <citation type="submission" date="2016-10" db="EMBL/GenBank/DDBJ databases">
        <authorList>
            <person name="Varghese N."/>
            <person name="Submissions S."/>
        </authorList>
    </citation>
    <scope>NUCLEOTIDE SEQUENCE [LARGE SCALE GENOMIC DNA]</scope>
    <source>
        <strain evidence="3">Nm71</strain>
    </source>
</reference>
<gene>
    <name evidence="2" type="ORF">SAMN05216326_13410</name>
</gene>
<dbReference type="Proteomes" id="UP000199345">
    <property type="component" value="Unassembled WGS sequence"/>
</dbReference>
<sequence>MISILTTQISDFERIGLEQPYIITEHTTTQKNWKMNTRRPPAETCFQLLGAVLILFILVLPSTSLAVDVYVDTETKQLFIEPGPGRKRIGTLVLDNPADIDMPEEPLADGHTVIADKDNTNSEAFNESDELKANISLGEDGAFRFGSNNGHFNFRLGGRIHADATFSSGDDFVDAGGNGIEANNGTEIRRGRLKFEGTFFRDWFFKTEVDFADNEVSVKDMFIQYHGTEFARIRVGEQKQAFSRELQESSNDLLFLERSVMNVLNGPTVDRALGLNISASGTAIFGLGQNWTSQIGIYGDTIDANKRNTFADEGWAINSRMTFAPIAEADRVIHIGIAGNFREPNDAGEIIDTPLSLAYETTHMSNLNLIRTDISGVDNIVMLGVEGHGLLGPFSVGGEYTHSWTNLQGTPDLSFQGWYTEAAWTLTKEPRVYTDGLFYRVIPNSAFSLNNGGWGAWEIAARYGEVDLNDGMYKGGKLGNLTVGLNWYPNRIVRFMASYDHVLTIRNSPLTRRDGSRADNLDTFMFRAQMAF</sequence>
<name>A0A1I0F6B8_9PROT</name>
<evidence type="ECO:0000313" key="2">
    <source>
        <dbReference type="EMBL" id="SET53245.1"/>
    </source>
</evidence>
<dbReference type="SUPFAM" id="SSF56935">
    <property type="entry name" value="Porins"/>
    <property type="match status" value="1"/>
</dbReference>
<accession>A0A1I0F6B8</accession>
<keyword evidence="3" id="KW-1185">Reference proteome</keyword>
<protein>
    <submittedName>
        <fullName evidence="2">Phosphate-selective porin OprO and OprP</fullName>
    </submittedName>
</protein>
<dbReference type="EMBL" id="FOIA01000034">
    <property type="protein sequence ID" value="SET53245.1"/>
    <property type="molecule type" value="Genomic_DNA"/>
</dbReference>
<dbReference type="Gene3D" id="2.40.160.10">
    <property type="entry name" value="Porin"/>
    <property type="match status" value="1"/>
</dbReference>
<keyword evidence="1" id="KW-1133">Transmembrane helix</keyword>
<evidence type="ECO:0000256" key="1">
    <source>
        <dbReference type="SAM" id="Phobius"/>
    </source>
</evidence>
<dbReference type="InterPro" id="IPR010870">
    <property type="entry name" value="Porin_O/P"/>
</dbReference>
<dbReference type="Pfam" id="PF07396">
    <property type="entry name" value="Porin_O_P"/>
    <property type="match status" value="1"/>
</dbReference>
<proteinExistence type="predicted"/>